<accession>A0A8H5CQ14</accession>
<feature type="transmembrane region" description="Helical" evidence="2">
    <location>
        <begin position="56"/>
        <end position="78"/>
    </location>
</feature>
<evidence type="ECO:0000256" key="2">
    <source>
        <dbReference type="SAM" id="Phobius"/>
    </source>
</evidence>
<dbReference type="Proteomes" id="UP000559027">
    <property type="component" value="Unassembled WGS sequence"/>
</dbReference>
<name>A0A8H5CQ14_9AGAR</name>
<evidence type="ECO:0000313" key="4">
    <source>
        <dbReference type="Proteomes" id="UP000559027"/>
    </source>
</evidence>
<keyword evidence="2" id="KW-0812">Transmembrane</keyword>
<gene>
    <name evidence="3" type="ORF">D9756_011505</name>
</gene>
<comment type="caution">
    <text evidence="3">The sequence shown here is derived from an EMBL/GenBank/DDBJ whole genome shotgun (WGS) entry which is preliminary data.</text>
</comment>
<dbReference type="AlphaFoldDB" id="A0A8H5CQ14"/>
<keyword evidence="4" id="KW-1185">Reference proteome</keyword>
<evidence type="ECO:0000313" key="3">
    <source>
        <dbReference type="EMBL" id="KAF5344956.1"/>
    </source>
</evidence>
<protein>
    <submittedName>
        <fullName evidence="3">Uncharacterized protein</fullName>
    </submittedName>
</protein>
<dbReference type="EMBL" id="JAACJO010000054">
    <property type="protein sequence ID" value="KAF5344956.1"/>
    <property type="molecule type" value="Genomic_DNA"/>
</dbReference>
<keyword evidence="2" id="KW-0472">Membrane</keyword>
<evidence type="ECO:0000256" key="1">
    <source>
        <dbReference type="SAM" id="MobiDB-lite"/>
    </source>
</evidence>
<sequence>MTTSVYAVFWSGDVDQLSSLTTKTMFSHLTLLALFASIFSAYAQTFERRRSSPGRIIAGCVIAGIAFILFIIGFCLLARRKRARAAAFRPGFSGQPGPYSRGWFGGPYQADQSAPPPPPHGQYGAPGMMHHDVYGQNQQHGLEGSKYPMQPPPYANDGNAAYGQFSHPQPASPQPVHTK</sequence>
<proteinExistence type="predicted"/>
<feature type="transmembrane region" description="Helical" evidence="2">
    <location>
        <begin position="26"/>
        <end position="44"/>
    </location>
</feature>
<organism evidence="3 4">
    <name type="scientific">Leucocoprinus leucothites</name>
    <dbReference type="NCBI Taxonomy" id="201217"/>
    <lineage>
        <taxon>Eukaryota</taxon>
        <taxon>Fungi</taxon>
        <taxon>Dikarya</taxon>
        <taxon>Basidiomycota</taxon>
        <taxon>Agaricomycotina</taxon>
        <taxon>Agaricomycetes</taxon>
        <taxon>Agaricomycetidae</taxon>
        <taxon>Agaricales</taxon>
        <taxon>Agaricineae</taxon>
        <taxon>Agaricaceae</taxon>
        <taxon>Leucocoprinus</taxon>
    </lineage>
</organism>
<reference evidence="3 4" key="1">
    <citation type="journal article" date="2020" name="ISME J.">
        <title>Uncovering the hidden diversity of litter-decomposition mechanisms in mushroom-forming fungi.</title>
        <authorList>
            <person name="Floudas D."/>
            <person name="Bentzer J."/>
            <person name="Ahren D."/>
            <person name="Johansson T."/>
            <person name="Persson P."/>
            <person name="Tunlid A."/>
        </authorList>
    </citation>
    <scope>NUCLEOTIDE SEQUENCE [LARGE SCALE GENOMIC DNA]</scope>
    <source>
        <strain evidence="3 4">CBS 146.42</strain>
    </source>
</reference>
<feature type="region of interest" description="Disordered" evidence="1">
    <location>
        <begin position="104"/>
        <end position="179"/>
    </location>
</feature>
<keyword evidence="2" id="KW-1133">Transmembrane helix</keyword>